<evidence type="ECO:0000256" key="3">
    <source>
        <dbReference type="ARBA" id="ARBA00022676"/>
    </source>
</evidence>
<name>A0A6I3KRE0_9NOCA</name>
<evidence type="ECO:0000256" key="2">
    <source>
        <dbReference type="ARBA" id="ARBA00022475"/>
    </source>
</evidence>
<comment type="caution">
    <text evidence="10">The sequence shown here is derived from an EMBL/GenBank/DDBJ whole genome shotgun (WGS) entry which is preliminary data.</text>
</comment>
<keyword evidence="5 8" id="KW-0812">Transmembrane</keyword>
<feature type="transmembrane region" description="Helical" evidence="8">
    <location>
        <begin position="318"/>
        <end position="335"/>
    </location>
</feature>
<dbReference type="EMBL" id="WMBB01000001">
    <property type="protein sequence ID" value="MTE11686.1"/>
    <property type="molecule type" value="Genomic_DNA"/>
</dbReference>
<evidence type="ECO:0000259" key="9">
    <source>
        <dbReference type="Pfam" id="PF13231"/>
    </source>
</evidence>
<evidence type="ECO:0000313" key="10">
    <source>
        <dbReference type="EMBL" id="MTE11686.1"/>
    </source>
</evidence>
<feature type="domain" description="Glycosyltransferase RgtA/B/C/D-like" evidence="9">
    <location>
        <begin position="99"/>
        <end position="258"/>
    </location>
</feature>
<keyword evidence="3" id="KW-0328">Glycosyltransferase</keyword>
<evidence type="ECO:0000256" key="1">
    <source>
        <dbReference type="ARBA" id="ARBA00004651"/>
    </source>
</evidence>
<feature type="transmembrane region" description="Helical" evidence="8">
    <location>
        <begin position="120"/>
        <end position="141"/>
    </location>
</feature>
<keyword evidence="4 10" id="KW-0808">Transferase</keyword>
<evidence type="ECO:0000256" key="6">
    <source>
        <dbReference type="ARBA" id="ARBA00022989"/>
    </source>
</evidence>
<sequence length="552" mass="59392">MAGNRISCSLIDARHRRHSVLPGVFSWFREGMMSTTDTVLRLDAAEPAADRPPFAWRGVLAVSFGFAAVLGIAAARFNFFGDELYFLAAGRRLALAYPDQGPLAPFVAHLCDLVAPGSVLALRIPALALTAAAAILAAATAREVGAGSRYQILAAAAYAVSPLAFDQLQLITLTFDIPLQALIIFLLIRWVRTRQDWLLIAAGVTAALAFQAKWMVPGVWALLGLGVLVAGPREMLRRPALYAGTLILAVAMIPGIVWQVQHGWVESQMTAIIAQEQYAANTGPLVCALEIATQCGLLGGLLSILGLWGLVRQEALRPYRFAMVAGLGLLAVVLVENGRSYYIAGFWPALLGAGAYVLGTVEAQRRVRGLVTGLAVASAVMFTVAMIVLPVPKGWIAKPITDQMQYWQRESMSGPDGYATFTAAVRDAVAALPESERRDAAVVAASYVQASALEEFGRDYHLPPMYSPNRGFGYFGPPPDSARTIVYLAVDGVGDKDFLSQFASTTLVQRIDDPNGLPGLERLVTVYVCREPLHPWAQVWPGLMTLTFPTGI</sequence>
<dbReference type="AlphaFoldDB" id="A0A6I3KRE0"/>
<feature type="transmembrane region" description="Helical" evidence="8">
    <location>
        <begin position="240"/>
        <end position="260"/>
    </location>
</feature>
<dbReference type="GO" id="GO:0016763">
    <property type="term" value="F:pentosyltransferase activity"/>
    <property type="evidence" value="ECO:0007669"/>
    <property type="project" value="TreeGrafter"/>
</dbReference>
<evidence type="ECO:0000256" key="8">
    <source>
        <dbReference type="SAM" id="Phobius"/>
    </source>
</evidence>
<evidence type="ECO:0000256" key="5">
    <source>
        <dbReference type="ARBA" id="ARBA00022692"/>
    </source>
</evidence>
<keyword evidence="11" id="KW-1185">Reference proteome</keyword>
<keyword evidence="6 8" id="KW-1133">Transmembrane helix</keyword>
<feature type="transmembrane region" description="Helical" evidence="8">
    <location>
        <begin position="197"/>
        <end position="228"/>
    </location>
</feature>
<gene>
    <name evidence="10" type="ORF">GLP40_02640</name>
</gene>
<evidence type="ECO:0000313" key="11">
    <source>
        <dbReference type="Proteomes" id="UP000432464"/>
    </source>
</evidence>
<evidence type="ECO:0000256" key="7">
    <source>
        <dbReference type="ARBA" id="ARBA00023136"/>
    </source>
</evidence>
<protein>
    <submittedName>
        <fullName evidence="10">Glycosyl transferase family 39</fullName>
    </submittedName>
</protein>
<dbReference type="InterPro" id="IPR050297">
    <property type="entry name" value="LipidA_mod_glycosyltrf_83"/>
</dbReference>
<feature type="transmembrane region" description="Helical" evidence="8">
    <location>
        <begin position="370"/>
        <end position="391"/>
    </location>
</feature>
<feature type="transmembrane region" description="Helical" evidence="8">
    <location>
        <begin position="291"/>
        <end position="311"/>
    </location>
</feature>
<reference evidence="10 11" key="1">
    <citation type="submission" date="2019-11" db="EMBL/GenBank/DDBJ databases">
        <title>Nocardia sp. nov. CT2-14 isolated from soil.</title>
        <authorList>
            <person name="Kanchanasin P."/>
            <person name="Tanasupawat S."/>
            <person name="Yuki M."/>
            <person name="Kudo T."/>
        </authorList>
    </citation>
    <scope>NUCLEOTIDE SEQUENCE [LARGE SCALE GENOMIC DNA]</scope>
    <source>
        <strain evidence="10 11">CT2-14</strain>
    </source>
</reference>
<organism evidence="10 11">
    <name type="scientific">Nocardia aurantiaca</name>
    <dbReference type="NCBI Taxonomy" id="2675850"/>
    <lineage>
        <taxon>Bacteria</taxon>
        <taxon>Bacillati</taxon>
        <taxon>Actinomycetota</taxon>
        <taxon>Actinomycetes</taxon>
        <taxon>Mycobacteriales</taxon>
        <taxon>Nocardiaceae</taxon>
        <taxon>Nocardia</taxon>
    </lineage>
</organism>
<dbReference type="Pfam" id="PF13231">
    <property type="entry name" value="PMT_2"/>
    <property type="match status" value="1"/>
</dbReference>
<proteinExistence type="predicted"/>
<feature type="transmembrane region" description="Helical" evidence="8">
    <location>
        <begin position="54"/>
        <end position="77"/>
    </location>
</feature>
<accession>A0A6I3KRE0</accession>
<comment type="subcellular location">
    <subcellularLocation>
        <location evidence="1">Cell membrane</location>
        <topology evidence="1">Multi-pass membrane protein</topology>
    </subcellularLocation>
</comment>
<evidence type="ECO:0000256" key="4">
    <source>
        <dbReference type="ARBA" id="ARBA00022679"/>
    </source>
</evidence>
<dbReference type="GO" id="GO:0005886">
    <property type="term" value="C:plasma membrane"/>
    <property type="evidence" value="ECO:0007669"/>
    <property type="project" value="UniProtKB-SubCell"/>
</dbReference>
<keyword evidence="2" id="KW-1003">Cell membrane</keyword>
<dbReference type="GO" id="GO:0009103">
    <property type="term" value="P:lipopolysaccharide biosynthetic process"/>
    <property type="evidence" value="ECO:0007669"/>
    <property type="project" value="UniProtKB-ARBA"/>
</dbReference>
<dbReference type="PANTHER" id="PTHR33908">
    <property type="entry name" value="MANNOSYLTRANSFERASE YKCB-RELATED"/>
    <property type="match status" value="1"/>
</dbReference>
<keyword evidence="7 8" id="KW-0472">Membrane</keyword>
<feature type="transmembrane region" description="Helical" evidence="8">
    <location>
        <begin position="341"/>
        <end position="358"/>
    </location>
</feature>
<dbReference type="Proteomes" id="UP000432464">
    <property type="component" value="Unassembled WGS sequence"/>
</dbReference>
<dbReference type="PANTHER" id="PTHR33908:SF11">
    <property type="entry name" value="MEMBRANE PROTEIN"/>
    <property type="match status" value="1"/>
</dbReference>
<feature type="transmembrane region" description="Helical" evidence="8">
    <location>
        <begin position="170"/>
        <end position="191"/>
    </location>
</feature>
<dbReference type="InterPro" id="IPR038731">
    <property type="entry name" value="RgtA/B/C-like"/>
</dbReference>